<evidence type="ECO:0000256" key="1">
    <source>
        <dbReference type="SAM" id="MobiDB-lite"/>
    </source>
</evidence>
<name>A0ABV0XX95_9TELE</name>
<dbReference type="EMBL" id="JAHRIP010015499">
    <property type="protein sequence ID" value="MEQ2285935.1"/>
    <property type="molecule type" value="Genomic_DNA"/>
</dbReference>
<sequence length="95" mass="9856">MFLDSFILVFSLSDAPGSPPLAGNSNQPRHAPHSASSGSSLSGQAAVGLAHAIGRHLMQPSGSHTPLAGVSCRRRARTRHWQAFHADVGLAHAIG</sequence>
<gene>
    <name evidence="2" type="ORF">AMECASPLE_037050</name>
</gene>
<reference evidence="2 3" key="1">
    <citation type="submission" date="2021-06" db="EMBL/GenBank/DDBJ databases">
        <authorList>
            <person name="Palmer J.M."/>
        </authorList>
    </citation>
    <scope>NUCLEOTIDE SEQUENCE [LARGE SCALE GENOMIC DNA]</scope>
    <source>
        <strain evidence="2 3">AS_MEX2019</strain>
        <tissue evidence="2">Muscle</tissue>
    </source>
</reference>
<protein>
    <recommendedName>
        <fullName evidence="4">Secreted protein</fullName>
    </recommendedName>
</protein>
<organism evidence="2 3">
    <name type="scientific">Ameca splendens</name>
    <dbReference type="NCBI Taxonomy" id="208324"/>
    <lineage>
        <taxon>Eukaryota</taxon>
        <taxon>Metazoa</taxon>
        <taxon>Chordata</taxon>
        <taxon>Craniata</taxon>
        <taxon>Vertebrata</taxon>
        <taxon>Euteleostomi</taxon>
        <taxon>Actinopterygii</taxon>
        <taxon>Neopterygii</taxon>
        <taxon>Teleostei</taxon>
        <taxon>Neoteleostei</taxon>
        <taxon>Acanthomorphata</taxon>
        <taxon>Ovalentaria</taxon>
        <taxon>Atherinomorphae</taxon>
        <taxon>Cyprinodontiformes</taxon>
        <taxon>Goodeidae</taxon>
        <taxon>Ameca</taxon>
    </lineage>
</organism>
<feature type="region of interest" description="Disordered" evidence="1">
    <location>
        <begin position="17"/>
        <end position="43"/>
    </location>
</feature>
<evidence type="ECO:0008006" key="4">
    <source>
        <dbReference type="Google" id="ProtNLM"/>
    </source>
</evidence>
<dbReference type="Proteomes" id="UP001469553">
    <property type="component" value="Unassembled WGS sequence"/>
</dbReference>
<feature type="compositionally biased region" description="Low complexity" evidence="1">
    <location>
        <begin position="34"/>
        <end position="43"/>
    </location>
</feature>
<evidence type="ECO:0000313" key="3">
    <source>
        <dbReference type="Proteomes" id="UP001469553"/>
    </source>
</evidence>
<feature type="non-terminal residue" evidence="2">
    <location>
        <position position="95"/>
    </location>
</feature>
<accession>A0ABV0XX95</accession>
<proteinExistence type="predicted"/>
<evidence type="ECO:0000313" key="2">
    <source>
        <dbReference type="EMBL" id="MEQ2285935.1"/>
    </source>
</evidence>
<comment type="caution">
    <text evidence="2">The sequence shown here is derived from an EMBL/GenBank/DDBJ whole genome shotgun (WGS) entry which is preliminary data.</text>
</comment>
<keyword evidence="3" id="KW-1185">Reference proteome</keyword>